<comment type="caution">
    <text evidence="2">The sequence shown here is derived from an EMBL/GenBank/DDBJ whole genome shotgun (WGS) entry which is preliminary data.</text>
</comment>
<feature type="region of interest" description="Disordered" evidence="1">
    <location>
        <begin position="225"/>
        <end position="251"/>
    </location>
</feature>
<evidence type="ECO:0000313" key="3">
    <source>
        <dbReference type="Proteomes" id="UP001527925"/>
    </source>
</evidence>
<keyword evidence="3" id="KW-1185">Reference proteome</keyword>
<organism evidence="2 3">
    <name type="scientific">Polyrhizophydium stewartii</name>
    <dbReference type="NCBI Taxonomy" id="2732419"/>
    <lineage>
        <taxon>Eukaryota</taxon>
        <taxon>Fungi</taxon>
        <taxon>Fungi incertae sedis</taxon>
        <taxon>Chytridiomycota</taxon>
        <taxon>Chytridiomycota incertae sedis</taxon>
        <taxon>Chytridiomycetes</taxon>
        <taxon>Rhizophydiales</taxon>
        <taxon>Rhizophydiales incertae sedis</taxon>
        <taxon>Polyrhizophydium</taxon>
    </lineage>
</organism>
<feature type="region of interest" description="Disordered" evidence="1">
    <location>
        <begin position="180"/>
        <end position="206"/>
    </location>
</feature>
<proteinExistence type="predicted"/>
<dbReference type="EMBL" id="JADGIZ020000025">
    <property type="protein sequence ID" value="KAL2915272.1"/>
    <property type="molecule type" value="Genomic_DNA"/>
</dbReference>
<protein>
    <submittedName>
        <fullName evidence="2">Uncharacterized protein</fullName>
    </submittedName>
</protein>
<reference evidence="2 3" key="1">
    <citation type="submission" date="2023-09" db="EMBL/GenBank/DDBJ databases">
        <title>Pangenome analysis of Batrachochytrium dendrobatidis and related Chytrids.</title>
        <authorList>
            <person name="Yacoub M.N."/>
            <person name="Stajich J.E."/>
            <person name="James T.Y."/>
        </authorList>
    </citation>
    <scope>NUCLEOTIDE SEQUENCE [LARGE SCALE GENOMIC DNA]</scope>
    <source>
        <strain evidence="2 3">JEL0888</strain>
    </source>
</reference>
<accession>A0ABR4N6W4</accession>
<gene>
    <name evidence="2" type="ORF">HK105_205137</name>
</gene>
<feature type="compositionally biased region" description="Acidic residues" evidence="1">
    <location>
        <begin position="183"/>
        <end position="196"/>
    </location>
</feature>
<evidence type="ECO:0000256" key="1">
    <source>
        <dbReference type="SAM" id="MobiDB-lite"/>
    </source>
</evidence>
<evidence type="ECO:0000313" key="2">
    <source>
        <dbReference type="EMBL" id="KAL2915272.1"/>
    </source>
</evidence>
<dbReference type="Proteomes" id="UP001527925">
    <property type="component" value="Unassembled WGS sequence"/>
</dbReference>
<name>A0ABR4N6W4_9FUNG</name>
<sequence>MAAYLAMQHLKINVDLTTMVGSLTDPQKAELGDFLPNNLNSAAIDAIAVKTQGSYPPVIQASVVDIQRMLVPEVGRGRKSTKDYSSLDPDHLRLIKAELDILQQVKTARYTHMRCGDQLALWLRSLDVQCWSIIEVIQAYCSLVYRVMRWLYKRKFATLPPSALLLPEATRLVHRAWEWSPHDDEDDDDDDDDDDDNVHGVDDGGLGGGWAGHIGSGGAIAIGDGTSVGPGDAHAPSHLDNGAAAMHDEPF</sequence>